<dbReference type="InterPro" id="IPR044946">
    <property type="entry name" value="Restrct_endonuc_typeI_TRD_sf"/>
</dbReference>
<sequence>MTFGAFMTVFRSSIGSMLSYLFQSEIIKRQISEYLGATINQITNASLKSFCIPLSPHSSEQIAIATALSDADALIEALEQSIAKKRQIKQGAMQELLTGKRRLPGFGGEWKEITLAHVGKCLRGVGYNPDSDLYSNATEDSIRLLRANNIKDDCILFSTIQHVDKRCVSEKQILRDGDLLICMANGSKALVGKSAVFYCKDEYKYTFGAFMACFRAYGNIESKKIFRYLFQTIEYKQHLDILLAGTSIKNLAPSSIECFAITIPANPKEQTAISNILSDMDDEIAALEAKLAKARQIKIGMMQELLTGRIRLV</sequence>
<keyword evidence="7" id="KW-1185">Reference proteome</keyword>
<reference evidence="7" key="1">
    <citation type="submission" date="2016-02" db="EMBL/GenBank/DDBJ databases">
        <authorList>
            <person name="Holder M.E."/>
            <person name="Ajami N.J."/>
            <person name="Petrosino J.F."/>
        </authorList>
    </citation>
    <scope>NUCLEOTIDE SEQUENCE [LARGE SCALE GENOMIC DNA]</scope>
    <source>
        <strain evidence="7">CCUG 45958</strain>
    </source>
</reference>
<dbReference type="EMBL" id="CP014229">
    <property type="protein sequence ID" value="AMD91394.1"/>
    <property type="molecule type" value="Genomic_DNA"/>
</dbReference>
<name>A0A0X8JMB4_9BACT</name>
<evidence type="ECO:0000313" key="6">
    <source>
        <dbReference type="EMBL" id="AMD91394.1"/>
    </source>
</evidence>
<gene>
    <name evidence="6" type="ORF">AXF13_15365</name>
</gene>
<proteinExistence type="inferred from homology"/>
<keyword evidence="2" id="KW-0680">Restriction system</keyword>
<feature type="domain" description="Type I restriction modification DNA specificity" evidence="5">
    <location>
        <begin position="195"/>
        <end position="291"/>
    </location>
</feature>
<dbReference type="Pfam" id="PF01420">
    <property type="entry name" value="Methylase_S"/>
    <property type="match status" value="2"/>
</dbReference>
<dbReference type="GO" id="GO:0009307">
    <property type="term" value="P:DNA restriction-modification system"/>
    <property type="evidence" value="ECO:0007669"/>
    <property type="project" value="UniProtKB-KW"/>
</dbReference>
<dbReference type="SUPFAM" id="SSF116734">
    <property type="entry name" value="DNA methylase specificity domain"/>
    <property type="match status" value="2"/>
</dbReference>
<dbReference type="PANTHER" id="PTHR30408:SF12">
    <property type="entry name" value="TYPE I RESTRICTION ENZYME MJAVIII SPECIFICITY SUBUNIT"/>
    <property type="match status" value="1"/>
</dbReference>
<dbReference type="PANTHER" id="PTHR30408">
    <property type="entry name" value="TYPE-1 RESTRICTION ENZYME ECOKI SPECIFICITY PROTEIN"/>
    <property type="match status" value="1"/>
</dbReference>
<dbReference type="GO" id="GO:0003677">
    <property type="term" value="F:DNA binding"/>
    <property type="evidence" value="ECO:0007669"/>
    <property type="project" value="UniProtKB-KW"/>
</dbReference>
<evidence type="ECO:0000256" key="1">
    <source>
        <dbReference type="ARBA" id="ARBA00010923"/>
    </source>
</evidence>
<dbReference type="Gene3D" id="3.90.220.20">
    <property type="entry name" value="DNA methylase specificity domains"/>
    <property type="match status" value="2"/>
</dbReference>
<feature type="domain" description="Type I restriction modification DNA specificity" evidence="5">
    <location>
        <begin position="19"/>
        <end position="82"/>
    </location>
</feature>
<feature type="coiled-coil region" evidence="4">
    <location>
        <begin position="277"/>
        <end position="304"/>
    </location>
</feature>
<dbReference type="CDD" id="cd17252">
    <property type="entry name" value="RMtype1_S_EcoKI-TRD1-CR1_like"/>
    <property type="match status" value="1"/>
</dbReference>
<dbReference type="REBASE" id="138447">
    <property type="entry name" value="S.Dfa45958ORF15370P"/>
</dbReference>
<dbReference type="InterPro" id="IPR000055">
    <property type="entry name" value="Restrct_endonuc_typeI_TRD"/>
</dbReference>
<comment type="similarity">
    <text evidence="1">Belongs to the type-I restriction system S methylase family.</text>
</comment>
<evidence type="ECO:0000256" key="3">
    <source>
        <dbReference type="ARBA" id="ARBA00023125"/>
    </source>
</evidence>
<keyword evidence="3" id="KW-0238">DNA-binding</keyword>
<organism evidence="6 7">
    <name type="scientific">Desulfovibrio fairfieldensis</name>
    <dbReference type="NCBI Taxonomy" id="44742"/>
    <lineage>
        <taxon>Bacteria</taxon>
        <taxon>Pseudomonadati</taxon>
        <taxon>Thermodesulfobacteriota</taxon>
        <taxon>Desulfovibrionia</taxon>
        <taxon>Desulfovibrionales</taxon>
        <taxon>Desulfovibrionaceae</taxon>
        <taxon>Desulfovibrio</taxon>
    </lineage>
</organism>
<dbReference type="Proteomes" id="UP000069241">
    <property type="component" value="Chromosome"/>
</dbReference>
<dbReference type="STRING" id="44742.AXF13_15365"/>
<keyword evidence="4" id="KW-0175">Coiled coil</keyword>
<protein>
    <recommendedName>
        <fullName evidence="5">Type I restriction modification DNA specificity domain-containing protein</fullName>
    </recommendedName>
</protein>
<evidence type="ECO:0000313" key="7">
    <source>
        <dbReference type="Proteomes" id="UP000069241"/>
    </source>
</evidence>
<dbReference type="KEGG" id="dfi:AXF13_15365"/>
<dbReference type="Gene3D" id="1.10.287.1120">
    <property type="entry name" value="Bipartite methylase S protein"/>
    <property type="match status" value="1"/>
</dbReference>
<evidence type="ECO:0000259" key="5">
    <source>
        <dbReference type="Pfam" id="PF01420"/>
    </source>
</evidence>
<evidence type="ECO:0000256" key="2">
    <source>
        <dbReference type="ARBA" id="ARBA00022747"/>
    </source>
</evidence>
<dbReference type="AlphaFoldDB" id="A0A0X8JMB4"/>
<evidence type="ECO:0000256" key="4">
    <source>
        <dbReference type="SAM" id="Coils"/>
    </source>
</evidence>
<dbReference type="InterPro" id="IPR052021">
    <property type="entry name" value="Type-I_RS_S_subunit"/>
</dbReference>
<accession>A0A0X8JMB4</accession>